<dbReference type="InterPro" id="IPR007274">
    <property type="entry name" value="Cop_transporter"/>
</dbReference>
<dbReference type="EMBL" id="JAAAIP010000147">
    <property type="protein sequence ID" value="KAG0324471.1"/>
    <property type="molecule type" value="Genomic_DNA"/>
</dbReference>
<protein>
    <recommendedName>
        <fullName evidence="5">Copper transport protein</fullName>
    </recommendedName>
</protein>
<dbReference type="OrthoDB" id="73901at2759"/>
<evidence type="ECO:0000256" key="1">
    <source>
        <dbReference type="ARBA" id="ARBA00004141"/>
    </source>
</evidence>
<comment type="similarity">
    <text evidence="5">Belongs to the copper transporter (Ctr) (TC 1.A.56) family. SLC31A subfamily.</text>
</comment>
<gene>
    <name evidence="7" type="ORF">BGZ99_001765</name>
</gene>
<keyword evidence="3 5" id="KW-1133">Transmembrane helix</keyword>
<dbReference type="AlphaFoldDB" id="A0A9P6UXV8"/>
<keyword evidence="5" id="KW-0187">Copper transport</keyword>
<feature type="region of interest" description="Disordered" evidence="6">
    <location>
        <begin position="122"/>
        <end position="173"/>
    </location>
</feature>
<comment type="caution">
    <text evidence="7">The sequence shown here is derived from an EMBL/GenBank/DDBJ whole genome shotgun (WGS) entry which is preliminary data.</text>
</comment>
<feature type="region of interest" description="Disordered" evidence="6">
    <location>
        <begin position="72"/>
        <end position="91"/>
    </location>
</feature>
<evidence type="ECO:0000256" key="2">
    <source>
        <dbReference type="ARBA" id="ARBA00022692"/>
    </source>
</evidence>
<sequence length="335" mass="36187">MSHLDHSMESGFQPGLGTPIWSPNLTPESEPQYIGALIGLFFLAVGFRAVVAAQGYLEAYLYLHYYPRLPDSSRHSRSRSHQPLVDDIDANSDPAVMGKEMDNMAVVADIESENGFLDEKRYGNVHSSSPHIGTGPENQQGQEFQGQGVRLTNPSSTSSSTAAAAVTSRRRRYGSHQHHAAPPVYHYHLDHTPSSNFPSSHFWPLPTAQPFVWQAEVSRAVITTAVVAFGYMLMLVVMTFNSAYLGVILGGVFVGEVYFGRWARVRPIFPSSSSSSPYPHGARPISAPLSPLGHAATPDNNTHAMASAAVASTTSLASRFSSTMHHGGPTDGGHC</sequence>
<dbReference type="Proteomes" id="UP000738325">
    <property type="component" value="Unassembled WGS sequence"/>
</dbReference>
<organism evidence="7 8">
    <name type="scientific">Dissophora globulifera</name>
    <dbReference type="NCBI Taxonomy" id="979702"/>
    <lineage>
        <taxon>Eukaryota</taxon>
        <taxon>Fungi</taxon>
        <taxon>Fungi incertae sedis</taxon>
        <taxon>Mucoromycota</taxon>
        <taxon>Mortierellomycotina</taxon>
        <taxon>Mortierellomycetes</taxon>
        <taxon>Mortierellales</taxon>
        <taxon>Mortierellaceae</taxon>
        <taxon>Dissophora</taxon>
    </lineage>
</organism>
<dbReference type="GO" id="GO:0005375">
    <property type="term" value="F:copper ion transmembrane transporter activity"/>
    <property type="evidence" value="ECO:0007669"/>
    <property type="project" value="UniProtKB-UniRule"/>
</dbReference>
<dbReference type="GO" id="GO:0005886">
    <property type="term" value="C:plasma membrane"/>
    <property type="evidence" value="ECO:0007669"/>
    <property type="project" value="TreeGrafter"/>
</dbReference>
<evidence type="ECO:0000313" key="8">
    <source>
        <dbReference type="Proteomes" id="UP000738325"/>
    </source>
</evidence>
<keyword evidence="2 5" id="KW-0812">Transmembrane</keyword>
<dbReference type="PANTHER" id="PTHR12483:SF27">
    <property type="entry name" value="COPPER TRANSPORT PROTEIN CTR1"/>
    <property type="match status" value="1"/>
</dbReference>
<feature type="transmembrane region" description="Helical" evidence="5">
    <location>
        <begin position="220"/>
        <end position="237"/>
    </location>
</feature>
<comment type="subcellular location">
    <subcellularLocation>
        <location evidence="1 5">Membrane</location>
        <topology evidence="1 5">Multi-pass membrane protein</topology>
    </subcellularLocation>
</comment>
<feature type="transmembrane region" description="Helical" evidence="5">
    <location>
        <begin position="243"/>
        <end position="260"/>
    </location>
</feature>
<name>A0A9P6UXV8_9FUNG</name>
<feature type="compositionally biased region" description="Low complexity" evidence="6">
    <location>
        <begin position="139"/>
        <end position="148"/>
    </location>
</feature>
<evidence type="ECO:0000256" key="3">
    <source>
        <dbReference type="ARBA" id="ARBA00022989"/>
    </source>
</evidence>
<dbReference type="PANTHER" id="PTHR12483">
    <property type="entry name" value="SOLUTE CARRIER FAMILY 31 COPPER TRANSPORTERS"/>
    <property type="match status" value="1"/>
</dbReference>
<feature type="compositionally biased region" description="Low complexity" evidence="6">
    <location>
        <begin position="155"/>
        <end position="167"/>
    </location>
</feature>
<dbReference type="Pfam" id="PF04145">
    <property type="entry name" value="Ctr"/>
    <property type="match status" value="1"/>
</dbReference>
<proteinExistence type="inferred from homology"/>
<keyword evidence="5" id="KW-0186">Copper</keyword>
<keyword evidence="8" id="KW-1185">Reference proteome</keyword>
<evidence type="ECO:0000256" key="5">
    <source>
        <dbReference type="RuleBase" id="RU367022"/>
    </source>
</evidence>
<accession>A0A9P6UXV8</accession>
<keyword evidence="5" id="KW-0406">Ion transport</keyword>
<keyword evidence="4 5" id="KW-0472">Membrane</keyword>
<keyword evidence="5" id="KW-0813">Transport</keyword>
<evidence type="ECO:0000256" key="6">
    <source>
        <dbReference type="SAM" id="MobiDB-lite"/>
    </source>
</evidence>
<feature type="transmembrane region" description="Helical" evidence="5">
    <location>
        <begin position="33"/>
        <end position="51"/>
    </location>
</feature>
<evidence type="ECO:0000313" key="7">
    <source>
        <dbReference type="EMBL" id="KAG0324471.1"/>
    </source>
</evidence>
<evidence type="ECO:0000256" key="4">
    <source>
        <dbReference type="ARBA" id="ARBA00023136"/>
    </source>
</evidence>
<reference evidence="7" key="1">
    <citation type="journal article" date="2020" name="Fungal Divers.">
        <title>Resolving the Mortierellaceae phylogeny through synthesis of multi-gene phylogenetics and phylogenomics.</title>
        <authorList>
            <person name="Vandepol N."/>
            <person name="Liber J."/>
            <person name="Desiro A."/>
            <person name="Na H."/>
            <person name="Kennedy M."/>
            <person name="Barry K."/>
            <person name="Grigoriev I.V."/>
            <person name="Miller A.N."/>
            <person name="O'Donnell K."/>
            <person name="Stajich J.E."/>
            <person name="Bonito G."/>
        </authorList>
    </citation>
    <scope>NUCLEOTIDE SEQUENCE</scope>
    <source>
        <strain evidence="7">REB-010B</strain>
    </source>
</reference>